<proteinExistence type="predicted"/>
<reference evidence="1" key="2">
    <citation type="journal article" date="2022" name="Microb. Genom.">
        <title>A chromosome-scale genome assembly of the tomato pathogen Cladosporium fulvum reveals a compartmentalized genome architecture and the presence of a dispensable chromosome.</title>
        <authorList>
            <person name="Zaccaron A.Z."/>
            <person name="Chen L.H."/>
            <person name="Samaras A."/>
            <person name="Stergiopoulos I."/>
        </authorList>
    </citation>
    <scope>NUCLEOTIDE SEQUENCE</scope>
    <source>
        <strain evidence="1">Race5_Kim</strain>
    </source>
</reference>
<dbReference type="GeneID" id="71987366"/>
<accession>A0A9Q8UQW3</accession>
<name>A0A9Q8UQW3_PASFU</name>
<evidence type="ECO:0000313" key="1">
    <source>
        <dbReference type="EMBL" id="UJO19133.1"/>
    </source>
</evidence>
<dbReference type="OrthoDB" id="3637282at2759"/>
<protein>
    <submittedName>
        <fullName evidence="1">Uncharacterized protein</fullName>
    </submittedName>
</protein>
<dbReference type="AlphaFoldDB" id="A0A9Q8UQW3"/>
<keyword evidence="2" id="KW-1185">Reference proteome</keyword>
<dbReference type="RefSeq" id="XP_047763499.1">
    <property type="nucleotide sequence ID" value="XM_047906636.1"/>
</dbReference>
<reference evidence="1" key="1">
    <citation type="submission" date="2021-12" db="EMBL/GenBank/DDBJ databases">
        <authorList>
            <person name="Zaccaron A."/>
            <person name="Stergiopoulos I."/>
        </authorList>
    </citation>
    <scope>NUCLEOTIDE SEQUENCE</scope>
    <source>
        <strain evidence="1">Race5_Kim</strain>
    </source>
</reference>
<dbReference type="Proteomes" id="UP000756132">
    <property type="component" value="Chromosome 6"/>
</dbReference>
<evidence type="ECO:0000313" key="2">
    <source>
        <dbReference type="Proteomes" id="UP000756132"/>
    </source>
</evidence>
<organism evidence="1 2">
    <name type="scientific">Passalora fulva</name>
    <name type="common">Tomato leaf mold</name>
    <name type="synonym">Cladosporium fulvum</name>
    <dbReference type="NCBI Taxonomy" id="5499"/>
    <lineage>
        <taxon>Eukaryota</taxon>
        <taxon>Fungi</taxon>
        <taxon>Dikarya</taxon>
        <taxon>Ascomycota</taxon>
        <taxon>Pezizomycotina</taxon>
        <taxon>Dothideomycetes</taxon>
        <taxon>Dothideomycetidae</taxon>
        <taxon>Mycosphaerellales</taxon>
        <taxon>Mycosphaerellaceae</taxon>
        <taxon>Fulvia</taxon>
    </lineage>
</organism>
<sequence length="285" mass="32306">MPAYHKCSVSELRNFCETRKLVMPLSEKASRTDLIHTLHAADESQPLDESMDLPPEVRVIIYKFYLGSLNTQRQMPAQPPLLKVSRLVRQESFPLFYDLCDFAILFGEWGYNYSMPQDHSFFKAASVPTFAQGLQGPSQPLGHLVKRLCVAADVHHARRLRMRYDVCIEAGASGVQMTIQRDDKKFPFTQSPEVETELRRRAGVLLDMFRERQRGSIAVGMVSLEAEDTRELGSDSRARAEVYGTIVTVDGGMKEDEDVAKQGTLMLEPADYARLGSLLFMLPWR</sequence>
<dbReference type="EMBL" id="CP090168">
    <property type="protein sequence ID" value="UJO19133.1"/>
    <property type="molecule type" value="Genomic_DNA"/>
</dbReference>
<dbReference type="KEGG" id="ffu:CLAFUR5_07488"/>
<gene>
    <name evidence="1" type="ORF">CLAFUR5_07488</name>
</gene>